<sequence>MKKWAGLRVSRNAFASNSNLISRAGSASPWQFAIRGGSGWKKGGEEWGEAQHGIFAIGAEERRGYVSYWGFVSETKNRRSGGEQYLIAIVGGHGWGKEGEEGGGLIGEDDEFVRKFEVSLRGLRPPEGVDQEQRGQQAEGSGWDGGDCPVGRRVEGLNGGDPEAEVEIPTAVKG</sequence>
<dbReference type="EMBL" id="CALTRL010003414">
    <property type="protein sequence ID" value="CAH7681114.1"/>
    <property type="molecule type" value="Genomic_DNA"/>
</dbReference>
<organism evidence="2 3">
    <name type="scientific">Phakopsora pachyrhizi</name>
    <name type="common">Asian soybean rust disease fungus</name>
    <dbReference type="NCBI Taxonomy" id="170000"/>
    <lineage>
        <taxon>Eukaryota</taxon>
        <taxon>Fungi</taxon>
        <taxon>Dikarya</taxon>
        <taxon>Basidiomycota</taxon>
        <taxon>Pucciniomycotina</taxon>
        <taxon>Pucciniomycetes</taxon>
        <taxon>Pucciniales</taxon>
        <taxon>Phakopsoraceae</taxon>
        <taxon>Phakopsora</taxon>
    </lineage>
</organism>
<comment type="caution">
    <text evidence="2">The sequence shown here is derived from an EMBL/GenBank/DDBJ whole genome shotgun (WGS) entry which is preliminary data.</text>
</comment>
<keyword evidence="3" id="KW-1185">Reference proteome</keyword>
<protein>
    <submittedName>
        <fullName evidence="2">Uncharacterized protein</fullName>
    </submittedName>
</protein>
<dbReference type="AlphaFoldDB" id="A0AAV0B662"/>
<gene>
    <name evidence="2" type="ORF">PPACK8108_LOCUS13674</name>
</gene>
<reference evidence="2" key="1">
    <citation type="submission" date="2022-06" db="EMBL/GenBank/DDBJ databases">
        <authorList>
            <consortium name="SYNGENTA / RWTH Aachen University"/>
        </authorList>
    </citation>
    <scope>NUCLEOTIDE SEQUENCE</scope>
</reference>
<dbReference type="Proteomes" id="UP001153365">
    <property type="component" value="Unassembled WGS sequence"/>
</dbReference>
<evidence type="ECO:0000256" key="1">
    <source>
        <dbReference type="SAM" id="MobiDB-lite"/>
    </source>
</evidence>
<feature type="region of interest" description="Disordered" evidence="1">
    <location>
        <begin position="123"/>
        <end position="174"/>
    </location>
</feature>
<accession>A0AAV0B662</accession>
<evidence type="ECO:0000313" key="2">
    <source>
        <dbReference type="EMBL" id="CAH7681114.1"/>
    </source>
</evidence>
<evidence type="ECO:0000313" key="3">
    <source>
        <dbReference type="Proteomes" id="UP001153365"/>
    </source>
</evidence>
<name>A0AAV0B662_PHAPC</name>
<proteinExistence type="predicted"/>